<feature type="non-terminal residue" evidence="2">
    <location>
        <position position="209"/>
    </location>
</feature>
<name>A0A089VR32_LILLO</name>
<organism evidence="2">
    <name type="scientific">Lilium longiflorum</name>
    <name type="common">Trumpet lily</name>
    <dbReference type="NCBI Taxonomy" id="4690"/>
    <lineage>
        <taxon>Eukaryota</taxon>
        <taxon>Viridiplantae</taxon>
        <taxon>Streptophyta</taxon>
        <taxon>Embryophyta</taxon>
        <taxon>Tracheophyta</taxon>
        <taxon>Spermatophyta</taxon>
        <taxon>Magnoliopsida</taxon>
        <taxon>Liliopsida</taxon>
        <taxon>Liliales</taxon>
        <taxon>Liliaceae</taxon>
        <taxon>Lilium</taxon>
    </lineage>
</organism>
<dbReference type="EMBL" id="KM065527">
    <property type="protein sequence ID" value="AIR77001.1"/>
    <property type="molecule type" value="mRNA"/>
</dbReference>
<reference evidence="2" key="1">
    <citation type="submission" date="2014-06" db="EMBL/GenBank/DDBJ databases">
        <title>Directly submitted.</title>
        <authorList>
            <person name="Liu Q."/>
        </authorList>
    </citation>
    <scope>NUCLEOTIDE SEQUENCE</scope>
</reference>
<feature type="non-terminal residue" evidence="2">
    <location>
        <position position="1"/>
    </location>
</feature>
<accession>A0A089VR32</accession>
<evidence type="ECO:0000256" key="1">
    <source>
        <dbReference type="SAM" id="MobiDB-lite"/>
    </source>
</evidence>
<proteinExistence type="evidence at transcript level"/>
<protein>
    <submittedName>
        <fullName evidence="2">Ethylene response factor</fullName>
    </submittedName>
</protein>
<evidence type="ECO:0000313" key="2">
    <source>
        <dbReference type="EMBL" id="AIR77001.1"/>
    </source>
</evidence>
<feature type="region of interest" description="Disordered" evidence="1">
    <location>
        <begin position="1"/>
        <end position="23"/>
    </location>
</feature>
<sequence length="209" mass="22785">RGKKAKVNFPNETPISKPISLPAPNPVVEPVPNQSFNYIDDNAFLSGILEEKEQQPIKQSNLLNLHPAVKSFMPYGGAGMSFQSDQGSNTLDYSNFGWEHEVKAADITSVLSSTMESELFQVAAPAKKMKNNGVGVGAVEDVAAVDNNTLNFDGEFPGIETFMFDQIPCFEGNSDESIDFTFTNEAAQDGASAFPEMERLWFEDLGGAF</sequence>
<dbReference type="AlphaFoldDB" id="A0A089VR32"/>